<dbReference type="Proteomes" id="UP001595947">
    <property type="component" value="Unassembled WGS sequence"/>
</dbReference>
<keyword evidence="2" id="KW-1185">Reference proteome</keyword>
<evidence type="ECO:0000313" key="2">
    <source>
        <dbReference type="Proteomes" id="UP001595947"/>
    </source>
</evidence>
<dbReference type="SUPFAM" id="SSF55961">
    <property type="entry name" value="Bet v1-like"/>
    <property type="match status" value="1"/>
</dbReference>
<proteinExistence type="predicted"/>
<dbReference type="Gene3D" id="3.30.530.20">
    <property type="match status" value="1"/>
</dbReference>
<evidence type="ECO:0000313" key="1">
    <source>
        <dbReference type="EMBL" id="MFC5065734.1"/>
    </source>
</evidence>
<reference evidence="2" key="1">
    <citation type="journal article" date="2019" name="Int. J. Syst. Evol. Microbiol.">
        <title>The Global Catalogue of Microorganisms (GCM) 10K type strain sequencing project: providing services to taxonomists for standard genome sequencing and annotation.</title>
        <authorList>
            <consortium name="The Broad Institute Genomics Platform"/>
            <consortium name="The Broad Institute Genome Sequencing Center for Infectious Disease"/>
            <person name="Wu L."/>
            <person name="Ma J."/>
        </authorList>
    </citation>
    <scope>NUCLEOTIDE SEQUENCE [LARGE SCALE GENOMIC DNA]</scope>
    <source>
        <strain evidence="2">CGMCC 4.7093</strain>
    </source>
</reference>
<accession>A0ABV9YUI4</accession>
<name>A0ABV9YUI4_9PSEU</name>
<dbReference type="InterPro" id="IPR023393">
    <property type="entry name" value="START-like_dom_sf"/>
</dbReference>
<evidence type="ECO:0008006" key="3">
    <source>
        <dbReference type="Google" id="ProtNLM"/>
    </source>
</evidence>
<sequence>MRRAWEVERASVVPAAAEDVWRRVATFAGIDDELRPFLTMSVPRGADDLTIDTAPVGEPLGRSWVRLFGVLPVEYDDLLLVEVERGRRFREESTMFAMRRWVHDRTVEPVPGGALVTDRVVLEPRALLVLAGPLLRVVVAALFAHRHRRLVRPRRRA</sequence>
<dbReference type="RefSeq" id="WP_378039054.1">
    <property type="nucleotide sequence ID" value="NZ_JBHSIV010000044.1"/>
</dbReference>
<gene>
    <name evidence="1" type="ORF">ACFPBZ_26195</name>
</gene>
<protein>
    <recommendedName>
        <fullName evidence="3">Ligand-binding SRPBCC domain-containing protein</fullName>
    </recommendedName>
</protein>
<dbReference type="EMBL" id="JBHSIV010000044">
    <property type="protein sequence ID" value="MFC5065734.1"/>
    <property type="molecule type" value="Genomic_DNA"/>
</dbReference>
<comment type="caution">
    <text evidence="1">The sequence shown here is derived from an EMBL/GenBank/DDBJ whole genome shotgun (WGS) entry which is preliminary data.</text>
</comment>
<organism evidence="1 2">
    <name type="scientific">Actinomycetospora atypica</name>
    <dbReference type="NCBI Taxonomy" id="1290095"/>
    <lineage>
        <taxon>Bacteria</taxon>
        <taxon>Bacillati</taxon>
        <taxon>Actinomycetota</taxon>
        <taxon>Actinomycetes</taxon>
        <taxon>Pseudonocardiales</taxon>
        <taxon>Pseudonocardiaceae</taxon>
        <taxon>Actinomycetospora</taxon>
    </lineage>
</organism>